<evidence type="ECO:0000313" key="2">
    <source>
        <dbReference type="EMBL" id="EFH11492.1"/>
    </source>
</evidence>
<accession>D5RMH7</accession>
<proteinExistence type="predicted"/>
<protein>
    <submittedName>
        <fullName evidence="2">Uncharacterized protein</fullName>
    </submittedName>
</protein>
<comment type="caution">
    <text evidence="2">The sequence shown here is derived from an EMBL/GenBank/DDBJ whole genome shotgun (WGS) entry which is preliminary data.</text>
</comment>
<gene>
    <name evidence="2" type="ORF">HMPREF0731_2288</name>
</gene>
<dbReference type="Proteomes" id="UP000005324">
    <property type="component" value="Unassembled WGS sequence"/>
</dbReference>
<evidence type="ECO:0000256" key="1">
    <source>
        <dbReference type="SAM" id="MobiDB-lite"/>
    </source>
</evidence>
<keyword evidence="3" id="KW-1185">Reference proteome</keyword>
<dbReference type="AlphaFoldDB" id="D5RMH7"/>
<organism evidence="2 3">
    <name type="scientific">Pseudoroseomonas cervicalis ATCC 49957</name>
    <dbReference type="NCBI Taxonomy" id="525371"/>
    <lineage>
        <taxon>Bacteria</taxon>
        <taxon>Pseudomonadati</taxon>
        <taxon>Pseudomonadota</taxon>
        <taxon>Alphaproteobacteria</taxon>
        <taxon>Acetobacterales</taxon>
        <taxon>Roseomonadaceae</taxon>
        <taxon>Roseomonas</taxon>
    </lineage>
</organism>
<evidence type="ECO:0000313" key="3">
    <source>
        <dbReference type="Proteomes" id="UP000005324"/>
    </source>
</evidence>
<dbReference type="HOGENOM" id="CLU_3122215_0_0_5"/>
<sequence length="50" mass="5083">MGRADAAPPFLKGTAPLRWQQTGRGLPEACFSPPATAAGSAPLHHETAAA</sequence>
<feature type="region of interest" description="Disordered" evidence="1">
    <location>
        <begin position="24"/>
        <end position="50"/>
    </location>
</feature>
<reference evidence="2 3" key="1">
    <citation type="submission" date="2010-04" db="EMBL/GenBank/DDBJ databases">
        <authorList>
            <person name="Qin X."/>
            <person name="Bachman B."/>
            <person name="Battles P."/>
            <person name="Bell A."/>
            <person name="Bess C."/>
            <person name="Bickham C."/>
            <person name="Chaboub L."/>
            <person name="Chen D."/>
            <person name="Coyle M."/>
            <person name="Deiros D.R."/>
            <person name="Dinh H."/>
            <person name="Forbes L."/>
            <person name="Fowler G."/>
            <person name="Francisco L."/>
            <person name="Fu Q."/>
            <person name="Gubbala S."/>
            <person name="Hale W."/>
            <person name="Han Y."/>
            <person name="Hemphill L."/>
            <person name="Highlander S.K."/>
            <person name="Hirani K."/>
            <person name="Hogues M."/>
            <person name="Jackson L."/>
            <person name="Jakkamsetti A."/>
            <person name="Javaid M."/>
            <person name="Jiang H."/>
            <person name="Korchina V."/>
            <person name="Kovar C."/>
            <person name="Lara F."/>
            <person name="Lee S."/>
            <person name="Mata R."/>
            <person name="Mathew T."/>
            <person name="Moen C."/>
            <person name="Morales K."/>
            <person name="Munidasa M."/>
            <person name="Nazareth L."/>
            <person name="Ngo R."/>
            <person name="Nguyen L."/>
            <person name="Okwuonu G."/>
            <person name="Ongeri F."/>
            <person name="Patil S."/>
            <person name="Petrosino J."/>
            <person name="Pham C."/>
            <person name="Pham P."/>
            <person name="Pu L.-L."/>
            <person name="Puazo M."/>
            <person name="Raj R."/>
            <person name="Reid J."/>
            <person name="Rouhana J."/>
            <person name="Saada N."/>
            <person name="Shang Y."/>
            <person name="Simmons D."/>
            <person name="Thornton R."/>
            <person name="Warren J."/>
            <person name="Weissenberger G."/>
            <person name="Zhang J."/>
            <person name="Zhang L."/>
            <person name="Zhou C."/>
            <person name="Zhu D."/>
            <person name="Muzny D."/>
            <person name="Worley K."/>
            <person name="Gibbs R."/>
        </authorList>
    </citation>
    <scope>NUCLEOTIDE SEQUENCE [LARGE SCALE GENOMIC DNA]</scope>
    <source>
        <strain evidence="2 3">ATCC 49957</strain>
    </source>
</reference>
<dbReference type="EMBL" id="ADVL01000367">
    <property type="protein sequence ID" value="EFH11492.1"/>
    <property type="molecule type" value="Genomic_DNA"/>
</dbReference>
<name>D5RMH7_9PROT</name>